<keyword evidence="5" id="KW-1185">Reference proteome</keyword>
<sequence length="177" mass="21086">MRKSGLSLRSSVFENFQDIMDSIHQHRYRLVRGARKLLETVRDQRHPMILYTRGDQQIQENIIHQTKISTFFQKIYITKRKTSSHLQQILDEMNFDPTQSWMIGDEILTDVNHALECGMNVMRVWGYHNYEPAELPASPKIINVLFLNHLMPHFSLLQKETMSIKSNVFRRERRDFP</sequence>
<organism evidence="4 5">
    <name type="scientific">Shimazuella alba</name>
    <dbReference type="NCBI Taxonomy" id="2690964"/>
    <lineage>
        <taxon>Bacteria</taxon>
        <taxon>Bacillati</taxon>
        <taxon>Bacillota</taxon>
        <taxon>Bacilli</taxon>
        <taxon>Bacillales</taxon>
        <taxon>Thermoactinomycetaceae</taxon>
        <taxon>Shimazuella</taxon>
    </lineage>
</organism>
<evidence type="ECO:0000313" key="5">
    <source>
        <dbReference type="Proteomes" id="UP000430692"/>
    </source>
</evidence>
<dbReference type="InterPro" id="IPR051400">
    <property type="entry name" value="HAD-like_hydrolase"/>
</dbReference>
<dbReference type="EMBL" id="WUUL01000003">
    <property type="protein sequence ID" value="MXQ53290.1"/>
    <property type="molecule type" value="Genomic_DNA"/>
</dbReference>
<dbReference type="Pfam" id="PF13419">
    <property type="entry name" value="HAD_2"/>
    <property type="match status" value="1"/>
</dbReference>
<gene>
    <name evidence="4" type="ORF">GSM42_05995</name>
</gene>
<dbReference type="Gene3D" id="3.40.50.1000">
    <property type="entry name" value="HAD superfamily/HAD-like"/>
    <property type="match status" value="1"/>
</dbReference>
<dbReference type="PANTHER" id="PTHR46470:SF2">
    <property type="entry name" value="GLYCERALDEHYDE 3-PHOSPHATE PHOSPHATASE"/>
    <property type="match status" value="1"/>
</dbReference>
<reference evidence="4 5" key="1">
    <citation type="submission" date="2019-12" db="EMBL/GenBank/DDBJ databases">
        <title>Whole-genome analyses of novel actinobacteria.</title>
        <authorList>
            <person name="Sahin N."/>
            <person name="Saygin H."/>
        </authorList>
    </citation>
    <scope>NUCLEOTIDE SEQUENCE [LARGE SCALE GENOMIC DNA]</scope>
    <source>
        <strain evidence="4 5">KC615</strain>
    </source>
</reference>
<evidence type="ECO:0000256" key="2">
    <source>
        <dbReference type="ARBA" id="ARBA00022801"/>
    </source>
</evidence>
<protein>
    <submittedName>
        <fullName evidence="4">HAD hydrolase-like protein</fullName>
    </submittedName>
</protein>
<dbReference type="PANTHER" id="PTHR46470">
    <property type="entry name" value="N-ACYLNEURAMINATE-9-PHOSPHATASE"/>
    <property type="match status" value="1"/>
</dbReference>
<keyword evidence="2 4" id="KW-0378">Hydrolase</keyword>
<dbReference type="GO" id="GO:0046872">
    <property type="term" value="F:metal ion binding"/>
    <property type="evidence" value="ECO:0007669"/>
    <property type="project" value="UniProtKB-KW"/>
</dbReference>
<dbReference type="InterPro" id="IPR036412">
    <property type="entry name" value="HAD-like_sf"/>
</dbReference>
<accession>A0A6I4VTV2</accession>
<dbReference type="GO" id="GO:0016791">
    <property type="term" value="F:phosphatase activity"/>
    <property type="evidence" value="ECO:0007669"/>
    <property type="project" value="TreeGrafter"/>
</dbReference>
<name>A0A6I4VTV2_9BACL</name>
<evidence type="ECO:0000313" key="4">
    <source>
        <dbReference type="EMBL" id="MXQ53290.1"/>
    </source>
</evidence>
<dbReference type="AlphaFoldDB" id="A0A6I4VTV2"/>
<proteinExistence type="predicted"/>
<dbReference type="InterPro" id="IPR041492">
    <property type="entry name" value="HAD_2"/>
</dbReference>
<dbReference type="InterPro" id="IPR023214">
    <property type="entry name" value="HAD_sf"/>
</dbReference>
<dbReference type="RefSeq" id="WP_160800645.1">
    <property type="nucleotide sequence ID" value="NZ_WUUL01000003.1"/>
</dbReference>
<keyword evidence="3" id="KW-0460">Magnesium</keyword>
<evidence type="ECO:0000256" key="3">
    <source>
        <dbReference type="ARBA" id="ARBA00022842"/>
    </source>
</evidence>
<dbReference type="SUPFAM" id="SSF56784">
    <property type="entry name" value="HAD-like"/>
    <property type="match status" value="1"/>
</dbReference>
<evidence type="ECO:0000256" key="1">
    <source>
        <dbReference type="ARBA" id="ARBA00022723"/>
    </source>
</evidence>
<dbReference type="Proteomes" id="UP000430692">
    <property type="component" value="Unassembled WGS sequence"/>
</dbReference>
<keyword evidence="1" id="KW-0479">Metal-binding</keyword>
<comment type="caution">
    <text evidence="4">The sequence shown here is derived from an EMBL/GenBank/DDBJ whole genome shotgun (WGS) entry which is preliminary data.</text>
</comment>